<dbReference type="EMBL" id="JADIMF010000073">
    <property type="protein sequence ID" value="MBO8469046.1"/>
    <property type="molecule type" value="Genomic_DNA"/>
</dbReference>
<organism evidence="8 9">
    <name type="scientific">Candidatus Ornithospirochaeta stercoravium</name>
    <dbReference type="NCBI Taxonomy" id="2840897"/>
    <lineage>
        <taxon>Bacteria</taxon>
        <taxon>Pseudomonadati</taxon>
        <taxon>Spirochaetota</taxon>
        <taxon>Spirochaetia</taxon>
        <taxon>Spirochaetales</taxon>
        <taxon>Spirochaetaceae</taxon>
        <taxon>Spirochaetaceae incertae sedis</taxon>
        <taxon>Candidatus Ornithospirochaeta</taxon>
    </lineage>
</organism>
<feature type="transmembrane region" description="Helical" evidence="6">
    <location>
        <begin position="334"/>
        <end position="354"/>
    </location>
</feature>
<feature type="transmembrane region" description="Helical" evidence="6">
    <location>
        <begin position="220"/>
        <end position="238"/>
    </location>
</feature>
<dbReference type="Proteomes" id="UP000810292">
    <property type="component" value="Unassembled WGS sequence"/>
</dbReference>
<evidence type="ECO:0000259" key="7">
    <source>
        <dbReference type="Pfam" id="PF03600"/>
    </source>
</evidence>
<evidence type="ECO:0000256" key="3">
    <source>
        <dbReference type="ARBA" id="ARBA00022692"/>
    </source>
</evidence>
<evidence type="ECO:0000256" key="6">
    <source>
        <dbReference type="SAM" id="Phobius"/>
    </source>
</evidence>
<gene>
    <name evidence="8" type="ORF">IAA72_04585</name>
</gene>
<feature type="transmembrane region" description="Helical" evidence="6">
    <location>
        <begin position="258"/>
        <end position="278"/>
    </location>
</feature>
<dbReference type="PANTHER" id="PTHR43568:SF1">
    <property type="entry name" value="P PROTEIN"/>
    <property type="match status" value="1"/>
</dbReference>
<feature type="transmembrane region" description="Helical" evidence="6">
    <location>
        <begin position="175"/>
        <end position="199"/>
    </location>
</feature>
<comment type="subcellular location">
    <subcellularLocation>
        <location evidence="1">Membrane</location>
        <topology evidence="1">Multi-pass membrane protein</topology>
    </subcellularLocation>
</comment>
<evidence type="ECO:0000256" key="2">
    <source>
        <dbReference type="ARBA" id="ARBA00022448"/>
    </source>
</evidence>
<name>A0A9D9ICJ2_9SPIO</name>
<feature type="domain" description="Citrate transporter-like" evidence="7">
    <location>
        <begin position="20"/>
        <end position="321"/>
    </location>
</feature>
<evidence type="ECO:0000256" key="5">
    <source>
        <dbReference type="ARBA" id="ARBA00023136"/>
    </source>
</evidence>
<feature type="transmembrane region" description="Helical" evidence="6">
    <location>
        <begin position="56"/>
        <end position="78"/>
    </location>
</feature>
<keyword evidence="2" id="KW-0813">Transport</keyword>
<keyword evidence="5 6" id="KW-0472">Membrane</keyword>
<dbReference type="GO" id="GO:0055085">
    <property type="term" value="P:transmembrane transport"/>
    <property type="evidence" value="ECO:0007669"/>
    <property type="project" value="InterPro"/>
</dbReference>
<keyword evidence="3 6" id="KW-0812">Transmembrane</keyword>
<comment type="caution">
    <text evidence="8">The sequence shown here is derived from an EMBL/GenBank/DDBJ whole genome shotgun (WGS) entry which is preliminary data.</text>
</comment>
<sequence>MSFLLSLLSLVDIITGGKKMLAFIRREIVFVIAAVAAVITAFFNPPSMAWIEGIDFRTLALLFSLMGVSEGLKSSGFFDAAAGRMMKSSGSFRTLSFLLVAIVFFSSMFFTNDVSLLMFVPFTMMLFDKEKIEEKYIIRTVVIETIAANLGSMTTPVGNPQNLYICSFFNVDAPSFFAAILPYSVVSALLIALLCRLFLWRKGSITEDEREVRKLDKERTLLYLFFLFIAMLSVFHVIDWKLLFISELVILIIFDRKILQRIDYILLLTFVAFFIFSVNLRSIESVRTFIESPMRNQPVLSSALVSQIISNVPAAILLSPFTDDFRGVLIGTDIGGLGTPIASLASLISMKFYFRRKEGRKGSYILLFTVLNFALLAVLFLMSCLMLE</sequence>
<protein>
    <submittedName>
        <fullName evidence="8">Citrate transporter</fullName>
    </submittedName>
</protein>
<dbReference type="PANTHER" id="PTHR43568">
    <property type="entry name" value="P PROTEIN"/>
    <property type="match status" value="1"/>
</dbReference>
<reference evidence="8" key="1">
    <citation type="submission" date="2020-10" db="EMBL/GenBank/DDBJ databases">
        <authorList>
            <person name="Gilroy R."/>
        </authorList>
    </citation>
    <scope>NUCLEOTIDE SEQUENCE</scope>
    <source>
        <strain evidence="8">14700</strain>
    </source>
</reference>
<evidence type="ECO:0000313" key="9">
    <source>
        <dbReference type="Proteomes" id="UP000810292"/>
    </source>
</evidence>
<feature type="transmembrane region" description="Helical" evidence="6">
    <location>
        <begin position="299"/>
        <end position="322"/>
    </location>
</feature>
<feature type="transmembrane region" description="Helical" evidence="6">
    <location>
        <begin position="98"/>
        <end position="124"/>
    </location>
</feature>
<accession>A0A9D9ICJ2</accession>
<dbReference type="InterPro" id="IPR004680">
    <property type="entry name" value="Cit_transptr-like_dom"/>
</dbReference>
<dbReference type="AlphaFoldDB" id="A0A9D9ICJ2"/>
<dbReference type="GO" id="GO:0016020">
    <property type="term" value="C:membrane"/>
    <property type="evidence" value="ECO:0007669"/>
    <property type="project" value="UniProtKB-SubCell"/>
</dbReference>
<dbReference type="Pfam" id="PF03600">
    <property type="entry name" value="CitMHS"/>
    <property type="match status" value="1"/>
</dbReference>
<evidence type="ECO:0000256" key="4">
    <source>
        <dbReference type="ARBA" id="ARBA00022989"/>
    </source>
</evidence>
<evidence type="ECO:0000313" key="8">
    <source>
        <dbReference type="EMBL" id="MBO8469046.1"/>
    </source>
</evidence>
<feature type="transmembrane region" description="Helical" evidence="6">
    <location>
        <begin position="26"/>
        <end position="44"/>
    </location>
</feature>
<keyword evidence="4 6" id="KW-1133">Transmembrane helix</keyword>
<evidence type="ECO:0000256" key="1">
    <source>
        <dbReference type="ARBA" id="ARBA00004141"/>
    </source>
</evidence>
<feature type="transmembrane region" description="Helical" evidence="6">
    <location>
        <begin position="366"/>
        <end position="387"/>
    </location>
</feature>
<reference evidence="8" key="2">
    <citation type="journal article" date="2021" name="PeerJ">
        <title>Extensive microbial diversity within the chicken gut microbiome revealed by metagenomics and culture.</title>
        <authorList>
            <person name="Gilroy R."/>
            <person name="Ravi A."/>
            <person name="Getino M."/>
            <person name="Pursley I."/>
            <person name="Horton D.L."/>
            <person name="Alikhan N.F."/>
            <person name="Baker D."/>
            <person name="Gharbi K."/>
            <person name="Hall N."/>
            <person name="Watson M."/>
            <person name="Adriaenssens E.M."/>
            <person name="Foster-Nyarko E."/>
            <person name="Jarju S."/>
            <person name="Secka A."/>
            <person name="Antonio M."/>
            <person name="Oren A."/>
            <person name="Chaudhuri R.R."/>
            <person name="La Ragione R."/>
            <person name="Hildebrand F."/>
            <person name="Pallen M.J."/>
        </authorList>
    </citation>
    <scope>NUCLEOTIDE SEQUENCE</scope>
    <source>
        <strain evidence="8">14700</strain>
    </source>
</reference>
<dbReference type="InterPro" id="IPR051475">
    <property type="entry name" value="Diverse_Ion_Transporter"/>
</dbReference>
<proteinExistence type="predicted"/>